<feature type="transmembrane region" description="Helical" evidence="17">
    <location>
        <begin position="148"/>
        <end position="167"/>
    </location>
</feature>
<keyword evidence="7 17" id="KW-1133">Transmembrane helix</keyword>
<keyword evidence="18" id="KW-0131">Cell cycle</keyword>
<feature type="transmembrane region" description="Helical" evidence="17">
    <location>
        <begin position="346"/>
        <end position="369"/>
    </location>
</feature>
<evidence type="ECO:0000256" key="8">
    <source>
        <dbReference type="ARBA" id="ARBA00023136"/>
    </source>
</evidence>
<evidence type="ECO:0000256" key="12">
    <source>
        <dbReference type="ARBA" id="ARBA00041185"/>
    </source>
</evidence>
<proteinExistence type="inferred from homology"/>
<keyword evidence="6" id="KW-0573">Peptidoglycan synthesis</keyword>
<dbReference type="GO" id="GO:0051301">
    <property type="term" value="P:cell division"/>
    <property type="evidence" value="ECO:0007669"/>
    <property type="project" value="UniProtKB-KW"/>
</dbReference>
<dbReference type="PANTHER" id="PTHR30474:SF2">
    <property type="entry name" value="PEPTIDOGLYCAN GLYCOSYLTRANSFERASE FTSW-RELATED"/>
    <property type="match status" value="1"/>
</dbReference>
<dbReference type="InterPro" id="IPR001182">
    <property type="entry name" value="FtsW/RodA"/>
</dbReference>
<dbReference type="EC" id="2.4.99.28" evidence="14"/>
<dbReference type="PANTHER" id="PTHR30474">
    <property type="entry name" value="CELL CYCLE PROTEIN"/>
    <property type="match status" value="1"/>
</dbReference>
<keyword evidence="3" id="KW-0808">Transferase</keyword>
<evidence type="ECO:0000256" key="4">
    <source>
        <dbReference type="ARBA" id="ARBA00022692"/>
    </source>
</evidence>
<feature type="transmembrane region" description="Helical" evidence="17">
    <location>
        <begin position="22"/>
        <end position="42"/>
    </location>
</feature>
<evidence type="ECO:0000256" key="2">
    <source>
        <dbReference type="ARBA" id="ARBA00022676"/>
    </source>
</evidence>
<keyword evidence="18" id="KW-0132">Cell division</keyword>
<keyword evidence="19" id="KW-1185">Reference proteome</keyword>
<comment type="catalytic activity">
    <reaction evidence="15">
        <text>[GlcNAc-(1-&gt;4)-Mur2Ac(oyl-L-Ala-gamma-D-Glu-L-Lys-D-Ala-D-Ala)](n)-di-trans,octa-cis-undecaprenyl diphosphate + beta-D-GlcNAc-(1-&gt;4)-Mur2Ac(oyl-L-Ala-gamma-D-Glu-L-Lys-D-Ala-D-Ala)-di-trans,octa-cis-undecaprenyl diphosphate = [GlcNAc-(1-&gt;4)-Mur2Ac(oyl-L-Ala-gamma-D-Glu-L-Lys-D-Ala-D-Ala)](n+1)-di-trans,octa-cis-undecaprenyl diphosphate + di-trans,octa-cis-undecaprenyl diphosphate + H(+)</text>
        <dbReference type="Rhea" id="RHEA:23708"/>
        <dbReference type="Rhea" id="RHEA-COMP:9602"/>
        <dbReference type="Rhea" id="RHEA-COMP:9603"/>
        <dbReference type="ChEBI" id="CHEBI:15378"/>
        <dbReference type="ChEBI" id="CHEBI:58405"/>
        <dbReference type="ChEBI" id="CHEBI:60033"/>
        <dbReference type="ChEBI" id="CHEBI:78435"/>
        <dbReference type="EC" id="2.4.99.28"/>
    </reaction>
</comment>
<dbReference type="Proteomes" id="UP000654604">
    <property type="component" value="Unassembled WGS sequence"/>
</dbReference>
<organism evidence="18 19">
    <name type="scientific">Cyanobacterium stanieri LEGE 03274</name>
    <dbReference type="NCBI Taxonomy" id="1828756"/>
    <lineage>
        <taxon>Bacteria</taxon>
        <taxon>Bacillati</taxon>
        <taxon>Cyanobacteriota</taxon>
        <taxon>Cyanophyceae</taxon>
        <taxon>Oscillatoriophycideae</taxon>
        <taxon>Chroococcales</taxon>
        <taxon>Geminocystaceae</taxon>
        <taxon>Cyanobacterium</taxon>
    </lineage>
</organism>
<feature type="transmembrane region" description="Helical" evidence="17">
    <location>
        <begin position="280"/>
        <end position="304"/>
    </location>
</feature>
<comment type="function">
    <text evidence="16">Peptidoglycan polymerase that is essential for cell division.</text>
</comment>
<accession>A0ABR9V2R2</accession>
<evidence type="ECO:0000256" key="13">
    <source>
        <dbReference type="ARBA" id="ARBA00041418"/>
    </source>
</evidence>
<evidence type="ECO:0000256" key="14">
    <source>
        <dbReference type="ARBA" id="ARBA00044770"/>
    </source>
</evidence>
<name>A0ABR9V2R2_9CHRO</name>
<keyword evidence="4 17" id="KW-0812">Transmembrane</keyword>
<comment type="subcellular location">
    <subcellularLocation>
        <location evidence="1">Membrane</location>
        <topology evidence="1">Multi-pass membrane protein</topology>
    </subcellularLocation>
</comment>
<evidence type="ECO:0000256" key="6">
    <source>
        <dbReference type="ARBA" id="ARBA00022984"/>
    </source>
</evidence>
<feature type="transmembrane region" description="Helical" evidence="17">
    <location>
        <begin position="54"/>
        <end position="75"/>
    </location>
</feature>
<dbReference type="EMBL" id="JADEWC010000009">
    <property type="protein sequence ID" value="MBE9222192.1"/>
    <property type="molecule type" value="Genomic_DNA"/>
</dbReference>
<evidence type="ECO:0000256" key="16">
    <source>
        <dbReference type="ARBA" id="ARBA00049966"/>
    </source>
</evidence>
<evidence type="ECO:0000256" key="11">
    <source>
        <dbReference type="ARBA" id="ARBA00038053"/>
    </source>
</evidence>
<evidence type="ECO:0000256" key="1">
    <source>
        <dbReference type="ARBA" id="ARBA00004141"/>
    </source>
</evidence>
<protein>
    <recommendedName>
        <fullName evidence="12">Probable peptidoglycan glycosyltransferase FtsW</fullName>
        <ecNumber evidence="14">2.4.99.28</ecNumber>
    </recommendedName>
    <alternativeName>
        <fullName evidence="13">Cell division protein FtsW</fullName>
    </alternativeName>
    <alternativeName>
        <fullName evidence="10">Cell wall polymerase</fullName>
    </alternativeName>
    <alternativeName>
        <fullName evidence="9">Peptidoglycan polymerase</fullName>
    </alternativeName>
</protein>
<feature type="transmembrane region" description="Helical" evidence="17">
    <location>
        <begin position="87"/>
        <end position="105"/>
    </location>
</feature>
<comment type="caution">
    <text evidence="18">The sequence shown here is derived from an EMBL/GenBank/DDBJ whole genome shotgun (WGS) entry which is preliminary data.</text>
</comment>
<reference evidence="18 19" key="1">
    <citation type="submission" date="2020-10" db="EMBL/GenBank/DDBJ databases">
        <authorList>
            <person name="Castelo-Branco R."/>
            <person name="Eusebio N."/>
            <person name="Adriana R."/>
            <person name="Vieira A."/>
            <person name="Brugerolle De Fraissinette N."/>
            <person name="Rezende De Castro R."/>
            <person name="Schneider M.P."/>
            <person name="Vasconcelos V."/>
            <person name="Leao P.N."/>
        </authorList>
    </citation>
    <scope>NUCLEOTIDE SEQUENCE [LARGE SCALE GENOMIC DNA]</scope>
    <source>
        <strain evidence="18 19">LEGE 03274</strain>
    </source>
</reference>
<dbReference type="Pfam" id="PF01098">
    <property type="entry name" value="FTSW_RODA_SPOVE"/>
    <property type="match status" value="1"/>
</dbReference>
<evidence type="ECO:0000256" key="7">
    <source>
        <dbReference type="ARBA" id="ARBA00022989"/>
    </source>
</evidence>
<keyword evidence="5" id="KW-0133">Cell shape</keyword>
<evidence type="ECO:0000256" key="17">
    <source>
        <dbReference type="SAM" id="Phobius"/>
    </source>
</evidence>
<keyword evidence="2" id="KW-0328">Glycosyltransferase</keyword>
<feature type="transmembrane region" description="Helical" evidence="17">
    <location>
        <begin position="313"/>
        <end position="334"/>
    </location>
</feature>
<evidence type="ECO:0000313" key="19">
    <source>
        <dbReference type="Proteomes" id="UP000654604"/>
    </source>
</evidence>
<evidence type="ECO:0000256" key="3">
    <source>
        <dbReference type="ARBA" id="ARBA00022679"/>
    </source>
</evidence>
<evidence type="ECO:0000256" key="10">
    <source>
        <dbReference type="ARBA" id="ARBA00033270"/>
    </source>
</evidence>
<evidence type="ECO:0000313" key="18">
    <source>
        <dbReference type="EMBL" id="MBE9222192.1"/>
    </source>
</evidence>
<evidence type="ECO:0000256" key="5">
    <source>
        <dbReference type="ARBA" id="ARBA00022960"/>
    </source>
</evidence>
<dbReference type="RefSeq" id="WP_193800355.1">
    <property type="nucleotide sequence ID" value="NZ_JADEWC010000009.1"/>
</dbReference>
<keyword evidence="8 17" id="KW-0472">Membrane</keyword>
<comment type="similarity">
    <text evidence="11">Belongs to the SEDS family. FtsW subfamily.</text>
</comment>
<sequence length="389" mass="42875">MFHHLIPIYDNEVENWCFEARLVRWLTFIWLSLGLVILFSASYPDSLTENGNGWYIFLRQVVWIYIGLMASKVVYRIPLKQILKYSPYIYGCVLVLVLATILGFGQEVNGAERWLNLGIVQIQPSELLKPLIVLQGAYVFATWNHKTWTFKGVWLVVFAMSLVAILIQPNLSTTALCGMTFWLIAVGSGVPVIQLFGVAVSGLVMALISIALNPYQMLRIASFRDPWSNLEGSGYQLAQSLIAIGSGRLSGVGFGMSQQKLFYLPFQDTDFIFAVFGEEFGFIGAIALMLFLATYATMGLIVVLKSSHPINKLVGLGVIVMLIGQSLINIGVAVGGLPTTGVPFPMLSYGGSSVLSSILLASLLMRVAIEVEPQEKIISDYNQQLSPKK</sequence>
<evidence type="ECO:0000256" key="15">
    <source>
        <dbReference type="ARBA" id="ARBA00049902"/>
    </source>
</evidence>
<feature type="transmembrane region" description="Helical" evidence="17">
    <location>
        <begin position="179"/>
        <end position="212"/>
    </location>
</feature>
<evidence type="ECO:0000256" key="9">
    <source>
        <dbReference type="ARBA" id="ARBA00032370"/>
    </source>
</evidence>
<gene>
    <name evidence="18" type="ORF">IQ215_05725</name>
</gene>